<dbReference type="AlphaFoldDB" id="C8WYH0"/>
<evidence type="ECO:0000256" key="1">
    <source>
        <dbReference type="ARBA" id="ARBA00004651"/>
    </source>
</evidence>
<evidence type="ECO:0000313" key="9">
    <source>
        <dbReference type="EMBL" id="ACV60064.1"/>
    </source>
</evidence>
<feature type="transmembrane region" description="Helical" evidence="8">
    <location>
        <begin position="136"/>
        <end position="157"/>
    </location>
</feature>
<keyword evidence="6 8" id="KW-1133">Transmembrane helix</keyword>
<dbReference type="PANTHER" id="PTHR34979">
    <property type="entry name" value="INNER MEMBRANE PROTEIN YGAZ"/>
    <property type="match status" value="1"/>
</dbReference>
<sequence length="237" mass="25327">MGRASAELRTELSRALRDALPIASAYVPVAATFGLLATLNHIPAWIALMMSAWIFAGAAQFMMVSLAAAGAPLPILVTTMMVLNARHAVYGITLGPRLTDWRTRDKWIFAFGLTDEVFAVSAARANEWKPSPPYEWMLSGTAYTSWGVGTISGILMGEAVPSALSNILEFALPLLFLALLILVSSRVTDGIVAGLGGVLAVIFAWLHRESFGLIMSPLAAATVGLLINRLTTRRADA</sequence>
<feature type="transmembrane region" description="Helical" evidence="8">
    <location>
        <begin position="20"/>
        <end position="39"/>
    </location>
</feature>
<dbReference type="HOGENOM" id="CLU_065777_2_0_9"/>
<gene>
    <name evidence="9" type="ordered locus">Aaci_3065</name>
</gene>
<keyword evidence="9" id="KW-0614">Plasmid</keyword>
<dbReference type="EMBL" id="CP001729">
    <property type="protein sequence ID" value="ACV60064.1"/>
    <property type="molecule type" value="Genomic_DNA"/>
</dbReference>
<evidence type="ECO:0000256" key="4">
    <source>
        <dbReference type="ARBA" id="ARBA00022475"/>
    </source>
</evidence>
<reference evidence="10" key="1">
    <citation type="submission" date="2009-09" db="EMBL/GenBank/DDBJ databases">
        <title>The complete plasmid2 of Alicyclobacillus acidocaldarius subsp. acidocaldarius DSM 446.</title>
        <authorList>
            <consortium name="US DOE Joint Genome Institute (JGI-PGF)"/>
            <person name="Lucas S."/>
            <person name="Copeland A."/>
            <person name="Lapidus A."/>
            <person name="Glavina del Rio T."/>
            <person name="Dalin E."/>
            <person name="Tice H."/>
            <person name="Bruce D."/>
            <person name="Goodwin L."/>
            <person name="Pitluck S."/>
            <person name="Kyrpides N."/>
            <person name="Mavromatis K."/>
            <person name="Ivanova N."/>
            <person name="Ovchinnikova G."/>
            <person name="Chertkov O."/>
            <person name="Sims D."/>
            <person name="Brettin T."/>
            <person name="Detter J.C."/>
            <person name="Han C."/>
            <person name="Larimer F."/>
            <person name="Land M."/>
            <person name="Hauser L."/>
            <person name="Markowitz V."/>
            <person name="Cheng J.-F."/>
            <person name="Hugenholtz P."/>
            <person name="Woyke T."/>
            <person name="Wu D."/>
            <person name="Pukall R."/>
            <person name="Klenk H.-P."/>
            <person name="Eisen J.A."/>
        </authorList>
    </citation>
    <scope>NUCLEOTIDE SEQUENCE [LARGE SCALE GENOMIC DNA]</scope>
    <source>
        <strain evidence="10">ATCC 27009 / DSM 446 / BCRC 14685 / JCM 5260 / KCTC 1825 / NBRC 15652 / NCIMB 11725 / NRRL B-14509 / 104-IA</strain>
        <plasmid evidence="10">pAACI02</plasmid>
    </source>
</reference>
<organism evidence="9 10">
    <name type="scientific">Alicyclobacillus acidocaldarius subsp. acidocaldarius (strain ATCC 27009 / DSM 446 / BCRC 14685 / JCM 5260 / KCTC 1825 / NBRC 15652 / NCIMB 11725 / NRRL B-14509 / 104-IA)</name>
    <name type="common">Bacillus acidocaldarius</name>
    <dbReference type="NCBI Taxonomy" id="521098"/>
    <lineage>
        <taxon>Bacteria</taxon>
        <taxon>Bacillati</taxon>
        <taxon>Bacillota</taxon>
        <taxon>Bacilli</taxon>
        <taxon>Bacillales</taxon>
        <taxon>Alicyclobacillaceae</taxon>
        <taxon>Alicyclobacillus</taxon>
    </lineage>
</organism>
<reference evidence="9 10" key="2">
    <citation type="journal article" date="2010" name="Stand. Genomic Sci.">
        <title>Complete genome sequence of Alicyclobacillus acidocaldarius type strain (104-IA).</title>
        <authorList>
            <person name="Mavromatis K."/>
            <person name="Sikorski J."/>
            <person name="Lapidus A."/>
            <person name="Glavina Del Rio T."/>
            <person name="Copeland A."/>
            <person name="Tice H."/>
            <person name="Cheng J.F."/>
            <person name="Lucas S."/>
            <person name="Chen F."/>
            <person name="Nolan M."/>
            <person name="Bruce D."/>
            <person name="Goodwin L."/>
            <person name="Pitluck S."/>
            <person name="Ivanova N."/>
            <person name="Ovchinnikova G."/>
            <person name="Pati A."/>
            <person name="Chen A."/>
            <person name="Palaniappan K."/>
            <person name="Land M."/>
            <person name="Hauser L."/>
            <person name="Chang Y.J."/>
            <person name="Jeffries C.D."/>
            <person name="Chain P."/>
            <person name="Meincke L."/>
            <person name="Sims D."/>
            <person name="Chertkov O."/>
            <person name="Han C."/>
            <person name="Brettin T."/>
            <person name="Detter J.C."/>
            <person name="Wahrenburg C."/>
            <person name="Rohde M."/>
            <person name="Pukall R."/>
            <person name="Goker M."/>
            <person name="Bristow J."/>
            <person name="Eisen J.A."/>
            <person name="Markowitz V."/>
            <person name="Hugenholtz P."/>
            <person name="Klenk H.P."/>
            <person name="Kyrpides N.C."/>
        </authorList>
    </citation>
    <scope>NUCLEOTIDE SEQUENCE [LARGE SCALE GENOMIC DNA]</scope>
    <source>
        <strain evidence="10">ATCC 27009 / DSM 446 / BCRC 14685 / JCM 5260 / KCTC 1825 / NBRC 15652 / NCIMB 11725 / NRRL B-14509 / 104-IA</strain>
        <plasmid evidence="9 10">pAACI02</plasmid>
    </source>
</reference>
<feature type="transmembrane region" description="Helical" evidence="8">
    <location>
        <begin position="45"/>
        <end position="77"/>
    </location>
</feature>
<dbReference type="PANTHER" id="PTHR34979:SF1">
    <property type="entry name" value="INNER MEMBRANE PROTEIN YGAZ"/>
    <property type="match status" value="1"/>
</dbReference>
<protein>
    <submittedName>
        <fullName evidence="9">AzlC family protein</fullName>
    </submittedName>
</protein>
<dbReference type="GO" id="GO:0005886">
    <property type="term" value="C:plasma membrane"/>
    <property type="evidence" value="ECO:0007669"/>
    <property type="project" value="UniProtKB-SubCell"/>
</dbReference>
<evidence type="ECO:0000256" key="3">
    <source>
        <dbReference type="ARBA" id="ARBA00022448"/>
    </source>
</evidence>
<dbReference type="Proteomes" id="UP000001917">
    <property type="component" value="Plasmid pAACI02"/>
</dbReference>
<keyword evidence="10" id="KW-1185">Reference proteome</keyword>
<evidence type="ECO:0000256" key="6">
    <source>
        <dbReference type="ARBA" id="ARBA00022989"/>
    </source>
</evidence>
<comment type="subcellular location">
    <subcellularLocation>
        <location evidence="1">Cell membrane</location>
        <topology evidence="1">Multi-pass membrane protein</topology>
    </subcellularLocation>
</comment>
<dbReference type="eggNOG" id="COG1296">
    <property type="taxonomic scope" value="Bacteria"/>
</dbReference>
<evidence type="ECO:0000256" key="2">
    <source>
        <dbReference type="ARBA" id="ARBA00010735"/>
    </source>
</evidence>
<proteinExistence type="inferred from homology"/>
<dbReference type="RefSeq" id="WP_012812185.1">
    <property type="nucleotide sequence ID" value="NC_013207.1"/>
</dbReference>
<dbReference type="KEGG" id="aac:Aaci_3065"/>
<feature type="transmembrane region" description="Helical" evidence="8">
    <location>
        <begin position="190"/>
        <end position="207"/>
    </location>
</feature>
<evidence type="ECO:0000256" key="8">
    <source>
        <dbReference type="SAM" id="Phobius"/>
    </source>
</evidence>
<dbReference type="GO" id="GO:1903785">
    <property type="term" value="P:L-valine transmembrane transport"/>
    <property type="evidence" value="ECO:0007669"/>
    <property type="project" value="TreeGrafter"/>
</dbReference>
<geneLocation type="plasmid" evidence="9 10">
    <name>pAACI02</name>
</geneLocation>
<keyword evidence="5 8" id="KW-0812">Transmembrane</keyword>
<comment type="similarity">
    <text evidence="2">Belongs to the AzlC family.</text>
</comment>
<dbReference type="InterPro" id="IPR011606">
    <property type="entry name" value="Brnchd-chn_aa_trnsp_permease"/>
</dbReference>
<evidence type="ECO:0000256" key="7">
    <source>
        <dbReference type="ARBA" id="ARBA00023136"/>
    </source>
</evidence>
<keyword evidence="3" id="KW-0813">Transport</keyword>
<keyword evidence="7 8" id="KW-0472">Membrane</keyword>
<evidence type="ECO:0000313" key="10">
    <source>
        <dbReference type="Proteomes" id="UP000001917"/>
    </source>
</evidence>
<feature type="transmembrane region" description="Helical" evidence="8">
    <location>
        <begin position="213"/>
        <end position="231"/>
    </location>
</feature>
<name>C8WYH0_ALIAD</name>
<accession>C8WYH0</accession>
<evidence type="ECO:0000256" key="5">
    <source>
        <dbReference type="ARBA" id="ARBA00022692"/>
    </source>
</evidence>
<keyword evidence="4" id="KW-1003">Cell membrane</keyword>
<feature type="transmembrane region" description="Helical" evidence="8">
    <location>
        <begin position="163"/>
        <end position="183"/>
    </location>
</feature>
<dbReference type="Pfam" id="PF03591">
    <property type="entry name" value="AzlC"/>
    <property type="match status" value="1"/>
</dbReference>